<gene>
    <name evidence="1" type="ORF">NCTC11432_04796</name>
</gene>
<organism evidence="1 2">
    <name type="scientific">Chryseobacterium gleum</name>
    <name type="common">Flavobacterium gleum</name>
    <dbReference type="NCBI Taxonomy" id="250"/>
    <lineage>
        <taxon>Bacteria</taxon>
        <taxon>Pseudomonadati</taxon>
        <taxon>Bacteroidota</taxon>
        <taxon>Flavobacteriia</taxon>
        <taxon>Flavobacteriales</taxon>
        <taxon>Weeksellaceae</taxon>
        <taxon>Chryseobacterium group</taxon>
        <taxon>Chryseobacterium</taxon>
    </lineage>
</organism>
<protein>
    <submittedName>
        <fullName evidence="1">RteC protein</fullName>
    </submittedName>
</protein>
<dbReference type="AlphaFoldDB" id="A0A3S4MTR3"/>
<dbReference type="Proteomes" id="UP000279227">
    <property type="component" value="Chromosome"/>
</dbReference>
<sequence>MVTNTIFREITQLHDELESEINKVYKEDNDVVKLAEKSLILIDNAVRKVKGMISSHHFDTIAQEIHFFKKIKPQFISKFIYHSTILDIESHKPNAGIKIIKEYYEAEQEKLKNFYTEQSEFYSYYRRDATYLDHKIFVRNSYDLKMKLSFGFYNFDTSFTTSHDHLVARFIANQLFDEYLKESIANLSENRSNKILSPLVWSASKVSLTELLFALHLSNCFNSGHTELSEIFRWAEKSFDISLGNYHKTLGEIRLRKNDRSKFLNLLRQNLNQYLDDLDI</sequence>
<reference evidence="1 2" key="1">
    <citation type="submission" date="2018-12" db="EMBL/GenBank/DDBJ databases">
        <authorList>
            <consortium name="Pathogen Informatics"/>
        </authorList>
    </citation>
    <scope>NUCLEOTIDE SEQUENCE [LARGE SCALE GENOMIC DNA]</scope>
    <source>
        <strain evidence="1 2">NCTC11432</strain>
    </source>
</reference>
<dbReference type="OrthoDB" id="790983at2"/>
<accession>A0A3S4MTR3</accession>
<dbReference type="InterPro" id="IPR018534">
    <property type="entry name" value="Tet_reg_excision_RteC"/>
</dbReference>
<name>A0A3S4MTR3_CHRGE</name>
<proteinExistence type="predicted"/>
<evidence type="ECO:0000313" key="2">
    <source>
        <dbReference type="Proteomes" id="UP000279227"/>
    </source>
</evidence>
<dbReference type="KEGG" id="cgle:NCTC11432_04796"/>
<dbReference type="RefSeq" id="WP_002981173.1">
    <property type="nucleotide sequence ID" value="NZ_CP068486.1"/>
</dbReference>
<dbReference type="STRING" id="525257.HMPREF0204_15018"/>
<dbReference type="GeneID" id="93023319"/>
<dbReference type="EMBL" id="LR134289">
    <property type="protein sequence ID" value="VEE11436.1"/>
    <property type="molecule type" value="Genomic_DNA"/>
</dbReference>
<evidence type="ECO:0000313" key="1">
    <source>
        <dbReference type="EMBL" id="VEE11436.1"/>
    </source>
</evidence>
<dbReference type="Pfam" id="PF09357">
    <property type="entry name" value="RteC"/>
    <property type="match status" value="1"/>
</dbReference>